<comment type="caution">
    <text evidence="1">The sequence shown here is derived from an EMBL/GenBank/DDBJ whole genome shotgun (WGS) entry which is preliminary data.</text>
</comment>
<organism evidence="1 2">
    <name type="scientific">Araneus ventricosus</name>
    <name type="common">Orbweaver spider</name>
    <name type="synonym">Epeira ventricosa</name>
    <dbReference type="NCBI Taxonomy" id="182803"/>
    <lineage>
        <taxon>Eukaryota</taxon>
        <taxon>Metazoa</taxon>
        <taxon>Ecdysozoa</taxon>
        <taxon>Arthropoda</taxon>
        <taxon>Chelicerata</taxon>
        <taxon>Arachnida</taxon>
        <taxon>Araneae</taxon>
        <taxon>Araneomorphae</taxon>
        <taxon>Entelegynae</taxon>
        <taxon>Araneoidea</taxon>
        <taxon>Araneidae</taxon>
        <taxon>Araneus</taxon>
    </lineage>
</organism>
<evidence type="ECO:0000313" key="1">
    <source>
        <dbReference type="EMBL" id="GBO26830.1"/>
    </source>
</evidence>
<proteinExistence type="predicted"/>
<keyword evidence="2" id="KW-1185">Reference proteome</keyword>
<protein>
    <submittedName>
        <fullName evidence="1">Uncharacterized protein</fullName>
    </submittedName>
</protein>
<dbReference type="Proteomes" id="UP000499080">
    <property type="component" value="Unassembled WGS sequence"/>
</dbReference>
<gene>
    <name evidence="1" type="ORF">AVEN_227822_1</name>
</gene>
<evidence type="ECO:0000313" key="2">
    <source>
        <dbReference type="Proteomes" id="UP000499080"/>
    </source>
</evidence>
<dbReference type="AlphaFoldDB" id="A0A4Y2VSI9"/>
<dbReference type="EMBL" id="BGPR01049821">
    <property type="protein sequence ID" value="GBO26830.1"/>
    <property type="molecule type" value="Genomic_DNA"/>
</dbReference>
<accession>A0A4Y2VSI9</accession>
<reference evidence="1 2" key="1">
    <citation type="journal article" date="2019" name="Sci. Rep.">
        <title>Orb-weaving spider Araneus ventricosus genome elucidates the spidroin gene catalogue.</title>
        <authorList>
            <person name="Kono N."/>
            <person name="Nakamura H."/>
            <person name="Ohtoshi R."/>
            <person name="Moran D.A.P."/>
            <person name="Shinohara A."/>
            <person name="Yoshida Y."/>
            <person name="Fujiwara M."/>
            <person name="Mori M."/>
            <person name="Tomita M."/>
            <person name="Arakawa K."/>
        </authorList>
    </citation>
    <scope>NUCLEOTIDE SEQUENCE [LARGE SCALE GENOMIC DNA]</scope>
</reference>
<sequence length="98" mass="11558">MERKRSTLMRFERHGKKHHLLSKSLSESRDARCDESNKDYIDLRDIDESYAPRRKLSTLKSLVYTRCLLKSLTSPLNFRTTTVIVMKAVSRYNKMAMC</sequence>
<name>A0A4Y2VSI9_ARAVE</name>